<proteinExistence type="predicted"/>
<evidence type="ECO:0000313" key="3">
    <source>
        <dbReference type="Proteomes" id="UP001153076"/>
    </source>
</evidence>
<protein>
    <submittedName>
        <fullName evidence="2">Uncharacterized protein</fullName>
    </submittedName>
</protein>
<evidence type="ECO:0000313" key="2">
    <source>
        <dbReference type="EMBL" id="KAJ8420583.1"/>
    </source>
</evidence>
<evidence type="ECO:0000256" key="1">
    <source>
        <dbReference type="SAM" id="MobiDB-lite"/>
    </source>
</evidence>
<dbReference type="Proteomes" id="UP001153076">
    <property type="component" value="Unassembled WGS sequence"/>
</dbReference>
<comment type="caution">
    <text evidence="2">The sequence shown here is derived from an EMBL/GenBank/DDBJ whole genome shotgun (WGS) entry which is preliminary data.</text>
</comment>
<reference evidence="2" key="1">
    <citation type="submission" date="2022-04" db="EMBL/GenBank/DDBJ databases">
        <title>Carnegiea gigantea Genome sequencing and assembly v2.</title>
        <authorList>
            <person name="Copetti D."/>
            <person name="Sanderson M.J."/>
            <person name="Burquez A."/>
            <person name="Wojciechowski M.F."/>
        </authorList>
    </citation>
    <scope>NUCLEOTIDE SEQUENCE</scope>
    <source>
        <strain evidence="2">SGP5-SGP5p</strain>
        <tissue evidence="2">Aerial part</tissue>
    </source>
</reference>
<accession>A0A9Q1GIE4</accession>
<feature type="region of interest" description="Disordered" evidence="1">
    <location>
        <begin position="39"/>
        <end position="90"/>
    </location>
</feature>
<dbReference type="AlphaFoldDB" id="A0A9Q1GIE4"/>
<sequence length="172" mass="18379">MSTITDAVMQQVSEQVKKAVEAASLARPLPRFEYVLTEGCEPSRGRGPETSPCRSERVQEDPYGGGDWRTTTAGPLGPMPTLTIAQPTDAPRSRLLLQRLMLHTLNELLGSKSKSRPLTLREESPSSDALLSVAQAVSAPGAPLAKGTGSPHVEKITSHDLGAKTPKCLKIL</sequence>
<keyword evidence="3" id="KW-1185">Reference proteome</keyword>
<dbReference type="EMBL" id="JAKOGI010003331">
    <property type="protein sequence ID" value="KAJ8420583.1"/>
    <property type="molecule type" value="Genomic_DNA"/>
</dbReference>
<gene>
    <name evidence="2" type="ORF">Cgig2_010238</name>
</gene>
<organism evidence="2 3">
    <name type="scientific">Carnegiea gigantea</name>
    <dbReference type="NCBI Taxonomy" id="171969"/>
    <lineage>
        <taxon>Eukaryota</taxon>
        <taxon>Viridiplantae</taxon>
        <taxon>Streptophyta</taxon>
        <taxon>Embryophyta</taxon>
        <taxon>Tracheophyta</taxon>
        <taxon>Spermatophyta</taxon>
        <taxon>Magnoliopsida</taxon>
        <taxon>eudicotyledons</taxon>
        <taxon>Gunneridae</taxon>
        <taxon>Pentapetalae</taxon>
        <taxon>Caryophyllales</taxon>
        <taxon>Cactineae</taxon>
        <taxon>Cactaceae</taxon>
        <taxon>Cactoideae</taxon>
        <taxon>Echinocereeae</taxon>
        <taxon>Carnegiea</taxon>
    </lineage>
</organism>
<name>A0A9Q1GIE4_9CARY</name>